<name>A0ABS6EM73_9CLOT</name>
<accession>A0ABS6EM73</accession>
<dbReference type="InterPro" id="IPR019897">
    <property type="entry name" value="RidA_CS"/>
</dbReference>
<organism evidence="2 3">
    <name type="scientific">Clostridium mobile</name>
    <dbReference type="NCBI Taxonomy" id="2841512"/>
    <lineage>
        <taxon>Bacteria</taxon>
        <taxon>Bacillati</taxon>
        <taxon>Bacillota</taxon>
        <taxon>Clostridia</taxon>
        <taxon>Eubacteriales</taxon>
        <taxon>Clostridiaceae</taxon>
        <taxon>Clostridium</taxon>
    </lineage>
</organism>
<comment type="caution">
    <text evidence="2">The sequence shown here is derived from an EMBL/GenBank/DDBJ whole genome shotgun (WGS) entry which is preliminary data.</text>
</comment>
<dbReference type="PROSITE" id="PS01094">
    <property type="entry name" value="UPF0076"/>
    <property type="match status" value="1"/>
</dbReference>
<evidence type="ECO:0000313" key="2">
    <source>
        <dbReference type="EMBL" id="MBU5486222.1"/>
    </source>
</evidence>
<dbReference type="CDD" id="cd00448">
    <property type="entry name" value="YjgF_YER057c_UK114_family"/>
    <property type="match status" value="1"/>
</dbReference>
<keyword evidence="3" id="KW-1185">Reference proteome</keyword>
<protein>
    <submittedName>
        <fullName evidence="2">RidA family protein</fullName>
    </submittedName>
</protein>
<dbReference type="InterPro" id="IPR006056">
    <property type="entry name" value="RidA"/>
</dbReference>
<dbReference type="NCBIfam" id="TIGR00004">
    <property type="entry name" value="Rid family detoxifying hydrolase"/>
    <property type="match status" value="1"/>
</dbReference>
<dbReference type="InterPro" id="IPR006175">
    <property type="entry name" value="YjgF/YER057c/UK114"/>
</dbReference>
<dbReference type="EMBL" id="JAHLQF010000004">
    <property type="protein sequence ID" value="MBU5486222.1"/>
    <property type="molecule type" value="Genomic_DNA"/>
</dbReference>
<dbReference type="PANTHER" id="PTHR11803:SF39">
    <property type="entry name" value="2-IMINOBUTANOATE_2-IMINOPROPANOATE DEAMINASE"/>
    <property type="match status" value="1"/>
</dbReference>
<proteinExistence type="inferred from homology"/>
<reference evidence="2 3" key="1">
    <citation type="submission" date="2021-06" db="EMBL/GenBank/DDBJ databases">
        <authorList>
            <person name="Sun Q."/>
            <person name="Li D."/>
        </authorList>
    </citation>
    <scope>NUCLEOTIDE SEQUENCE [LARGE SCALE GENOMIC DNA]</scope>
    <source>
        <strain evidence="2 3">MSJ-11</strain>
    </source>
</reference>
<dbReference type="Proteomes" id="UP000726170">
    <property type="component" value="Unassembled WGS sequence"/>
</dbReference>
<sequence>MKKVISTELAPKAIGPYSQGIEFGNLVFLSGQIPVDPATGEIVTGDDPVVAQTHQSMKNIKSILESQGLSFNNVIKSTVFIADMNDFPKVNEVYAQYFEETYPSRSCVQVAKLPKEALVEIEVIAHK</sequence>
<evidence type="ECO:0000256" key="1">
    <source>
        <dbReference type="ARBA" id="ARBA00010552"/>
    </source>
</evidence>
<evidence type="ECO:0000313" key="3">
    <source>
        <dbReference type="Proteomes" id="UP000726170"/>
    </source>
</evidence>
<comment type="similarity">
    <text evidence="1">Belongs to the RutC family.</text>
</comment>
<gene>
    <name evidence="2" type="ORF">KQI86_18035</name>
</gene>
<dbReference type="RefSeq" id="WP_216440801.1">
    <property type="nucleotide sequence ID" value="NZ_JAHLQF010000004.1"/>
</dbReference>
<dbReference type="Pfam" id="PF01042">
    <property type="entry name" value="Ribonuc_L-PSP"/>
    <property type="match status" value="1"/>
</dbReference>
<dbReference type="PANTHER" id="PTHR11803">
    <property type="entry name" value="2-IMINOBUTANOATE/2-IMINOPROPANOATE DEAMINASE RIDA"/>
    <property type="match status" value="1"/>
</dbReference>